<comment type="catalytic activity">
    <reaction evidence="5">
        <text>N,N-dimethyl-1,4-phenylenediamine + anthranilate + 2 NAD(+) = 2-(4-dimethylaminophenyl)diazenylbenzoate + 2 NADH + 2 H(+)</text>
        <dbReference type="Rhea" id="RHEA:55872"/>
        <dbReference type="ChEBI" id="CHEBI:15378"/>
        <dbReference type="ChEBI" id="CHEBI:15783"/>
        <dbReference type="ChEBI" id="CHEBI:16567"/>
        <dbReference type="ChEBI" id="CHEBI:57540"/>
        <dbReference type="ChEBI" id="CHEBI:57945"/>
        <dbReference type="ChEBI" id="CHEBI:71579"/>
        <dbReference type="EC" id="1.7.1.17"/>
    </reaction>
    <physiologicalReaction direction="right-to-left" evidence="5">
        <dbReference type="Rhea" id="RHEA:55874"/>
    </physiologicalReaction>
</comment>
<dbReference type="PANTHER" id="PTHR43741:SF2">
    <property type="entry name" value="FMN-DEPENDENT NADH:QUINONE OXIDOREDUCTASE"/>
    <property type="match status" value="1"/>
</dbReference>
<dbReference type="SUPFAM" id="SSF52218">
    <property type="entry name" value="Flavoproteins"/>
    <property type="match status" value="1"/>
</dbReference>
<dbReference type="RefSeq" id="WP_250928584.1">
    <property type="nucleotide sequence ID" value="NZ_JAMQBK010000025.1"/>
</dbReference>
<keyword evidence="4 6" id="KW-0520">NAD</keyword>
<comment type="subunit">
    <text evidence="6">Homodimer.</text>
</comment>
<feature type="domain" description="Flavodoxin-like fold" evidence="8">
    <location>
        <begin position="52"/>
        <end position="252"/>
    </location>
</feature>
<sequence>MSTASRVALVDTQSVERPTDSHRCTGANTPRPLILTGANGEKQVIRQESMTTILKIDASARGERSLTRRLSSHFVRNWLKHRPEDVVVERDVGRDAPPPVTEEWIACAFTPPSDRSEEQAKVLTLSDVLIAELAAADIILLGTPMYNYGMPSSLKAWFDQVIRINKTFSFDLDRGDFPLKPILSDKTLVILTSSGEFGFDSGGVREHMNHLVPHIKTCSFYLGVNGDDYIHHIGIEYQEFGDDRHRRSIDEAQDGVATLIEKLVTAM</sequence>
<evidence type="ECO:0000256" key="7">
    <source>
        <dbReference type="SAM" id="MobiDB-lite"/>
    </source>
</evidence>
<evidence type="ECO:0000256" key="2">
    <source>
        <dbReference type="ARBA" id="ARBA00022643"/>
    </source>
</evidence>
<evidence type="ECO:0000256" key="1">
    <source>
        <dbReference type="ARBA" id="ARBA00022630"/>
    </source>
</evidence>
<gene>
    <name evidence="6" type="primary">azoR</name>
    <name evidence="9" type="ORF">NB063_10035</name>
</gene>
<organism evidence="9 10">
    <name type="scientific">Aporhodopirellula aestuarii</name>
    <dbReference type="NCBI Taxonomy" id="2950107"/>
    <lineage>
        <taxon>Bacteria</taxon>
        <taxon>Pseudomonadati</taxon>
        <taxon>Planctomycetota</taxon>
        <taxon>Planctomycetia</taxon>
        <taxon>Pirellulales</taxon>
        <taxon>Pirellulaceae</taxon>
        <taxon>Aporhodopirellula</taxon>
    </lineage>
</organism>
<feature type="binding site" evidence="6">
    <location>
        <position position="59"/>
    </location>
    <ligand>
        <name>FMN</name>
        <dbReference type="ChEBI" id="CHEBI:58210"/>
    </ligand>
</feature>
<evidence type="ECO:0000256" key="5">
    <source>
        <dbReference type="ARBA" id="ARBA00048542"/>
    </source>
</evidence>
<comment type="similarity">
    <text evidence="6">Belongs to the azoreductase type 1 family.</text>
</comment>
<evidence type="ECO:0000256" key="6">
    <source>
        <dbReference type="HAMAP-Rule" id="MF_01216"/>
    </source>
</evidence>
<dbReference type="InterPro" id="IPR023048">
    <property type="entry name" value="NADH:quinone_OxRdtase_FMN_depd"/>
</dbReference>
<comment type="caution">
    <text evidence="6">Lacks conserved residue(s) required for the propagation of feature annotation.</text>
</comment>
<feature type="compositionally biased region" description="Polar residues" evidence="7">
    <location>
        <begin position="1"/>
        <end position="16"/>
    </location>
</feature>
<protein>
    <recommendedName>
        <fullName evidence="6">FMN dependent NADH:quinone oxidoreductase</fullName>
        <ecNumber evidence="6">1.6.5.-</ecNumber>
    </recommendedName>
    <alternativeName>
        <fullName evidence="6">Azo-dye reductase</fullName>
    </alternativeName>
    <alternativeName>
        <fullName evidence="6">FMN-dependent NADH-azo compound oxidoreductase</fullName>
    </alternativeName>
    <alternativeName>
        <fullName evidence="6">FMN-dependent NADH-azoreductase</fullName>
        <ecNumber evidence="6">1.7.1.17</ecNumber>
    </alternativeName>
</protein>
<dbReference type="InterPro" id="IPR003680">
    <property type="entry name" value="Flavodoxin_fold"/>
</dbReference>
<dbReference type="EC" id="1.6.5.-" evidence="6"/>
<keyword evidence="2 6" id="KW-0288">FMN</keyword>
<dbReference type="EMBL" id="JAMQBK010000025">
    <property type="protein sequence ID" value="MCM2370946.1"/>
    <property type="molecule type" value="Genomic_DNA"/>
</dbReference>
<keyword evidence="1 6" id="KW-0285">Flavoprotein</keyword>
<dbReference type="Pfam" id="PF02525">
    <property type="entry name" value="Flavodoxin_2"/>
    <property type="match status" value="1"/>
</dbReference>
<dbReference type="InterPro" id="IPR029039">
    <property type="entry name" value="Flavoprotein-like_sf"/>
</dbReference>
<dbReference type="Gene3D" id="3.40.50.360">
    <property type="match status" value="1"/>
</dbReference>
<evidence type="ECO:0000259" key="8">
    <source>
        <dbReference type="Pfam" id="PF02525"/>
    </source>
</evidence>
<comment type="function">
    <text evidence="6">Quinone reductase that provides resistance to thiol-specific stress caused by electrophilic quinones.</text>
</comment>
<proteinExistence type="inferred from homology"/>
<comment type="catalytic activity">
    <reaction evidence="6">
        <text>2 a quinone + NADH + H(+) = 2 a 1,4-benzosemiquinone + NAD(+)</text>
        <dbReference type="Rhea" id="RHEA:65952"/>
        <dbReference type="ChEBI" id="CHEBI:15378"/>
        <dbReference type="ChEBI" id="CHEBI:57540"/>
        <dbReference type="ChEBI" id="CHEBI:57945"/>
        <dbReference type="ChEBI" id="CHEBI:132124"/>
        <dbReference type="ChEBI" id="CHEBI:134225"/>
    </reaction>
</comment>
<dbReference type="InterPro" id="IPR050104">
    <property type="entry name" value="FMN-dep_NADH:Q_OxRdtase_AzoR1"/>
</dbReference>
<evidence type="ECO:0000256" key="3">
    <source>
        <dbReference type="ARBA" id="ARBA00023002"/>
    </source>
</evidence>
<evidence type="ECO:0000313" key="9">
    <source>
        <dbReference type="EMBL" id="MCM2370946.1"/>
    </source>
</evidence>
<keyword evidence="10" id="KW-1185">Reference proteome</keyword>
<evidence type="ECO:0000313" key="10">
    <source>
        <dbReference type="Proteomes" id="UP001202961"/>
    </source>
</evidence>
<dbReference type="EC" id="1.7.1.17" evidence="6"/>
<dbReference type="HAMAP" id="MF_01216">
    <property type="entry name" value="Azoreductase_type1"/>
    <property type="match status" value="1"/>
</dbReference>
<dbReference type="PANTHER" id="PTHR43741">
    <property type="entry name" value="FMN-DEPENDENT NADH-AZOREDUCTASE 1"/>
    <property type="match status" value="1"/>
</dbReference>
<reference evidence="9 10" key="1">
    <citation type="journal article" date="2022" name="Syst. Appl. Microbiol.">
        <title>Rhodopirellula aestuarii sp. nov., a novel member of the genus Rhodopirellula isolated from brackish sediments collected in the Tagus River estuary, Portugal.</title>
        <authorList>
            <person name="Vitorino I.R."/>
            <person name="Klimek D."/>
            <person name="Calusinska M."/>
            <person name="Lobo-da-Cunha A."/>
            <person name="Vasconcelos V."/>
            <person name="Lage O.M."/>
        </authorList>
    </citation>
    <scope>NUCLEOTIDE SEQUENCE [LARGE SCALE GENOMIC DNA]</scope>
    <source>
        <strain evidence="9 10">ICT_H3.1</strain>
    </source>
</reference>
<evidence type="ECO:0000256" key="4">
    <source>
        <dbReference type="ARBA" id="ARBA00023027"/>
    </source>
</evidence>
<name>A0ABT0U2X4_9BACT</name>
<feature type="region of interest" description="Disordered" evidence="7">
    <location>
        <begin position="1"/>
        <end position="30"/>
    </location>
</feature>
<comment type="cofactor">
    <cofactor evidence="6">
        <name>FMN</name>
        <dbReference type="ChEBI" id="CHEBI:58210"/>
    </cofactor>
    <text evidence="6">Binds 1 FMN per subunit.</text>
</comment>
<comment type="caution">
    <text evidence="9">The sequence shown here is derived from an EMBL/GenBank/DDBJ whole genome shotgun (WGS) entry which is preliminary data.</text>
</comment>
<keyword evidence="3 6" id="KW-0560">Oxidoreductase</keyword>
<comment type="function">
    <text evidence="6">Also exhibits azoreductase activity. Catalyzes the reductive cleavage of the azo bond in aromatic azo compounds to the corresponding amines.</text>
</comment>
<dbReference type="Proteomes" id="UP001202961">
    <property type="component" value="Unassembled WGS sequence"/>
</dbReference>
<accession>A0ABT0U2X4</accession>